<protein>
    <submittedName>
        <fullName evidence="2">Uncharacterized protein</fullName>
    </submittedName>
</protein>
<dbReference type="AlphaFoldDB" id="F6ELC7"/>
<feature type="region of interest" description="Disordered" evidence="1">
    <location>
        <begin position="1"/>
        <end position="56"/>
    </location>
</feature>
<dbReference type="HOGENOM" id="CLU_3003882_0_0_11"/>
<proteinExistence type="predicted"/>
<dbReference type="EMBL" id="CP002786">
    <property type="protein sequence ID" value="AEF39219.1"/>
    <property type="molecule type" value="Genomic_DNA"/>
</dbReference>
<name>F6ELC7_HOYSD</name>
<evidence type="ECO:0000313" key="2">
    <source>
        <dbReference type="EMBL" id="AEF39219.1"/>
    </source>
</evidence>
<dbReference type="Proteomes" id="UP000009235">
    <property type="component" value="Chromosome"/>
</dbReference>
<gene>
    <name evidence="2" type="ordered locus">AS9A_0765</name>
</gene>
<keyword evidence="3" id="KW-1185">Reference proteome</keyword>
<reference evidence="2 3" key="1">
    <citation type="journal article" date="2011" name="J. Bacteriol.">
        <title>Complete genome sequence of Amycolicicoccus subflavus DQS3-9A1T, an actinomycete isolated from crude oil-polluted soil.</title>
        <authorList>
            <person name="Cai M."/>
            <person name="Chen W.M."/>
            <person name="Nie Y."/>
            <person name="Chi C.Q."/>
            <person name="Wang Y.N."/>
            <person name="Tang Y.Q."/>
            <person name="Li G.Y."/>
            <person name="Wu X.L."/>
        </authorList>
    </citation>
    <scope>NUCLEOTIDE SEQUENCE [LARGE SCALE GENOMIC DNA]</scope>
    <source>
        <strain evidence="3">DSM 45089 / DQS3-9A1</strain>
    </source>
</reference>
<sequence>MNVRSQRQFQPERTSYKRGLTQQCGHQRLSRAVTQRPAGELLDTRKPPHGGVPVQT</sequence>
<evidence type="ECO:0000256" key="1">
    <source>
        <dbReference type="SAM" id="MobiDB-lite"/>
    </source>
</evidence>
<accession>F6ELC7</accession>
<evidence type="ECO:0000313" key="3">
    <source>
        <dbReference type="Proteomes" id="UP000009235"/>
    </source>
</evidence>
<dbReference type="KEGG" id="asd:AS9A_0765"/>
<organism evidence="2 3">
    <name type="scientific">Hoyosella subflava (strain DSM 45089 / JCM 17490 / NBRC 109087 / DQS3-9A1)</name>
    <name type="common">Amycolicicoccus subflavus</name>
    <dbReference type="NCBI Taxonomy" id="443218"/>
    <lineage>
        <taxon>Bacteria</taxon>
        <taxon>Bacillati</taxon>
        <taxon>Actinomycetota</taxon>
        <taxon>Actinomycetes</taxon>
        <taxon>Mycobacteriales</taxon>
        <taxon>Hoyosellaceae</taxon>
        <taxon>Hoyosella</taxon>
    </lineage>
</organism>
<feature type="compositionally biased region" description="Polar residues" evidence="1">
    <location>
        <begin position="1"/>
        <end position="13"/>
    </location>
</feature>